<feature type="region of interest" description="Disordered" evidence="1">
    <location>
        <begin position="86"/>
        <end position="113"/>
    </location>
</feature>
<name>A0A0G4HVX0_9ALVE</name>
<protein>
    <submittedName>
        <fullName evidence="2">Uncharacterized protein</fullName>
    </submittedName>
</protein>
<feature type="region of interest" description="Disordered" evidence="1">
    <location>
        <begin position="1"/>
        <end position="30"/>
    </location>
</feature>
<gene>
    <name evidence="2" type="ORF">Cvel_8912</name>
</gene>
<dbReference type="AlphaFoldDB" id="A0A0G4HVX0"/>
<evidence type="ECO:0000256" key="1">
    <source>
        <dbReference type="SAM" id="MobiDB-lite"/>
    </source>
</evidence>
<dbReference type="EMBL" id="CDMZ01004078">
    <property type="protein sequence ID" value="CEM48581.1"/>
    <property type="molecule type" value="Genomic_DNA"/>
</dbReference>
<organism evidence="2">
    <name type="scientific">Chromera velia CCMP2878</name>
    <dbReference type="NCBI Taxonomy" id="1169474"/>
    <lineage>
        <taxon>Eukaryota</taxon>
        <taxon>Sar</taxon>
        <taxon>Alveolata</taxon>
        <taxon>Colpodellida</taxon>
        <taxon>Chromeraceae</taxon>
        <taxon>Chromera</taxon>
    </lineage>
</organism>
<sequence>MLQIQEKKQSEKEKEKEGEKGNGKKEKVRFSEEKVRMANASYGAEIQELVRHGGGHVDIMFDYSKFPFVLQDIPIYEAACATEGGGSEMTAVSSTSEENKERGGNFDPFQDYPGGEATFKARFVHC</sequence>
<proteinExistence type="predicted"/>
<evidence type="ECO:0000313" key="2">
    <source>
        <dbReference type="EMBL" id="CEM48581.1"/>
    </source>
</evidence>
<dbReference type="VEuPathDB" id="CryptoDB:Cvel_8912"/>
<reference evidence="2" key="1">
    <citation type="submission" date="2014-11" db="EMBL/GenBank/DDBJ databases">
        <authorList>
            <person name="Otto D Thomas"/>
            <person name="Naeem Raeece"/>
        </authorList>
    </citation>
    <scope>NUCLEOTIDE SEQUENCE</scope>
</reference>
<dbReference type="PhylomeDB" id="A0A0G4HVX0"/>
<accession>A0A0G4HVX0</accession>